<evidence type="ECO:0000313" key="3">
    <source>
        <dbReference type="Proteomes" id="UP001556367"/>
    </source>
</evidence>
<sequence length="249" mass="27959">MLRTYAIWGRKPAVRSLLITLCIVRMCLRIHIPQPLLITSIQVIFVPALVITQLESASLSCMCHYSILSASSAHIPCYTVGPSGSISRCNLKTASSIVFIAYILLVICETTIVVLTAIKAYQHLRHTTSSWIIQLYRDGFYFYIILLGFSLANILVPVLGSKELVNWLATPQRVAHSLLCTRILFLIFRQRASLQRSRISSRLSAEQSTTITEKVTQFFSTFFAAVPSEYEAPEVESSIRGDIELQLRT</sequence>
<accession>A0ABR3IXW0</accession>
<keyword evidence="1" id="KW-0812">Transmembrane</keyword>
<gene>
    <name evidence="2" type="ORF">HGRIS_010720</name>
</gene>
<proteinExistence type="predicted"/>
<name>A0ABR3IXW0_9AGAR</name>
<keyword evidence="3" id="KW-1185">Reference proteome</keyword>
<protein>
    <submittedName>
        <fullName evidence="2">Uncharacterized protein</fullName>
    </submittedName>
</protein>
<keyword evidence="1" id="KW-1133">Transmembrane helix</keyword>
<evidence type="ECO:0000256" key="1">
    <source>
        <dbReference type="SAM" id="Phobius"/>
    </source>
</evidence>
<feature type="transmembrane region" description="Helical" evidence="1">
    <location>
        <begin position="97"/>
        <end position="118"/>
    </location>
</feature>
<comment type="caution">
    <text evidence="2">The sequence shown here is derived from an EMBL/GenBank/DDBJ whole genome shotgun (WGS) entry which is preliminary data.</text>
</comment>
<feature type="transmembrane region" description="Helical" evidence="1">
    <location>
        <begin position="35"/>
        <end position="54"/>
    </location>
</feature>
<dbReference type="Proteomes" id="UP001556367">
    <property type="component" value="Unassembled WGS sequence"/>
</dbReference>
<feature type="transmembrane region" description="Helical" evidence="1">
    <location>
        <begin position="139"/>
        <end position="159"/>
    </location>
</feature>
<dbReference type="EMBL" id="JASNQZ010000014">
    <property type="protein sequence ID" value="KAL0948103.1"/>
    <property type="molecule type" value="Genomic_DNA"/>
</dbReference>
<evidence type="ECO:0000313" key="2">
    <source>
        <dbReference type="EMBL" id="KAL0948103.1"/>
    </source>
</evidence>
<reference evidence="3" key="1">
    <citation type="submission" date="2024-06" db="EMBL/GenBank/DDBJ databases">
        <title>Multi-omics analyses provide insights into the biosynthesis of the anticancer antibiotic pleurotin in Hohenbuehelia grisea.</title>
        <authorList>
            <person name="Weaver J.A."/>
            <person name="Alberti F."/>
        </authorList>
    </citation>
    <scope>NUCLEOTIDE SEQUENCE [LARGE SCALE GENOMIC DNA]</scope>
    <source>
        <strain evidence="3">T-177</strain>
    </source>
</reference>
<organism evidence="2 3">
    <name type="scientific">Hohenbuehelia grisea</name>
    <dbReference type="NCBI Taxonomy" id="104357"/>
    <lineage>
        <taxon>Eukaryota</taxon>
        <taxon>Fungi</taxon>
        <taxon>Dikarya</taxon>
        <taxon>Basidiomycota</taxon>
        <taxon>Agaricomycotina</taxon>
        <taxon>Agaricomycetes</taxon>
        <taxon>Agaricomycetidae</taxon>
        <taxon>Agaricales</taxon>
        <taxon>Pleurotineae</taxon>
        <taxon>Pleurotaceae</taxon>
        <taxon>Hohenbuehelia</taxon>
    </lineage>
</organism>
<keyword evidence="1" id="KW-0472">Membrane</keyword>